<reference evidence="21" key="2">
    <citation type="submission" date="2017-03" db="EMBL/GenBank/DDBJ databases">
        <title>Bacillus sp. V-88(T) DSM27956, whole genome shotgun sequencing project.</title>
        <authorList>
            <person name="Dastager S.G."/>
            <person name="Neurgaonkar P.S."/>
            <person name="Dharne M.S."/>
        </authorList>
    </citation>
    <scope>NUCLEOTIDE SEQUENCE [LARGE SCALE GENOMIC DNA]</scope>
    <source>
        <strain evidence="21">DSM 25145</strain>
    </source>
</reference>
<keyword evidence="8 12" id="KW-0862">Zinc</keyword>
<dbReference type="InterPro" id="IPR037068">
    <property type="entry name" value="DNA_primase_core_N_sf"/>
</dbReference>
<evidence type="ECO:0000256" key="11">
    <source>
        <dbReference type="ARBA" id="ARBA00023163"/>
    </source>
</evidence>
<dbReference type="SUPFAM" id="SSF56731">
    <property type="entry name" value="DNA primase core"/>
    <property type="match status" value="1"/>
</dbReference>
<gene>
    <name evidence="12" type="primary">dnaG</name>
    <name evidence="18" type="ORF">B1B05_02835</name>
    <name evidence="19" type="ORF">SAMN05443094_101587</name>
</gene>
<dbReference type="GO" id="GO:0000428">
    <property type="term" value="C:DNA-directed RNA polymerase complex"/>
    <property type="evidence" value="ECO:0007669"/>
    <property type="project" value="UniProtKB-KW"/>
</dbReference>
<comment type="domain">
    <text evidence="12">Contains an N-terminal zinc-binding domain, a central core domain that contains the primase activity, and a C-terminal DnaB-binding domain.</text>
</comment>
<keyword evidence="7 12" id="KW-0863">Zinc-finger</keyword>
<keyword evidence="2 12" id="KW-0639">Primosome</keyword>
<dbReference type="SMART" id="SM00400">
    <property type="entry name" value="ZnF_CHCC"/>
    <property type="match status" value="1"/>
</dbReference>
<dbReference type="EMBL" id="MWSK01000001">
    <property type="protein sequence ID" value="OXS80433.1"/>
    <property type="molecule type" value="Genomic_DNA"/>
</dbReference>
<dbReference type="GO" id="GO:0006269">
    <property type="term" value="P:DNA replication, synthesis of primer"/>
    <property type="evidence" value="ECO:0007669"/>
    <property type="project" value="UniProtKB-UniRule"/>
</dbReference>
<dbReference type="PROSITE" id="PS50880">
    <property type="entry name" value="TOPRIM"/>
    <property type="match status" value="1"/>
</dbReference>
<evidence type="ECO:0000313" key="21">
    <source>
        <dbReference type="Proteomes" id="UP000215545"/>
    </source>
</evidence>
<evidence type="ECO:0000256" key="14">
    <source>
        <dbReference type="PIRSR" id="PIRSR002811-1"/>
    </source>
</evidence>
<dbReference type="InterPro" id="IPR013264">
    <property type="entry name" value="DNAG_N"/>
</dbReference>
<keyword evidence="1 12" id="KW-0240">DNA-directed RNA polymerase</keyword>
<dbReference type="AlphaFoldDB" id="A0A1N6PNP7"/>
<dbReference type="InterPro" id="IPR019475">
    <property type="entry name" value="DNA_primase_DnaB-bd"/>
</dbReference>
<name>A0A1N6PNP7_9BACI</name>
<dbReference type="Pfam" id="PF10410">
    <property type="entry name" value="DnaB_bind"/>
    <property type="match status" value="1"/>
</dbReference>
<dbReference type="Pfam" id="PF00772">
    <property type="entry name" value="DnaB"/>
    <property type="match status" value="1"/>
</dbReference>
<evidence type="ECO:0000256" key="3">
    <source>
        <dbReference type="ARBA" id="ARBA00022679"/>
    </source>
</evidence>
<feature type="region of interest" description="Disordered" evidence="16">
    <location>
        <begin position="437"/>
        <end position="456"/>
    </location>
</feature>
<dbReference type="InterPro" id="IPR002694">
    <property type="entry name" value="Znf_CHC2"/>
</dbReference>
<keyword evidence="10 12" id="KW-0238">DNA-binding</keyword>
<dbReference type="Pfam" id="PF13155">
    <property type="entry name" value="Toprim_2"/>
    <property type="match status" value="1"/>
</dbReference>
<dbReference type="SUPFAM" id="SSF48024">
    <property type="entry name" value="N-terminal domain of DnaB helicase"/>
    <property type="match status" value="1"/>
</dbReference>
<keyword evidence="6 12" id="KW-0479">Metal-binding</keyword>
<accession>A0A1N6PNP7</accession>
<dbReference type="Gene3D" id="3.90.580.10">
    <property type="entry name" value="Zinc finger, CHC2-type domain"/>
    <property type="match status" value="1"/>
</dbReference>
<evidence type="ECO:0000256" key="16">
    <source>
        <dbReference type="SAM" id="MobiDB-lite"/>
    </source>
</evidence>
<dbReference type="InterPro" id="IPR034151">
    <property type="entry name" value="TOPRIM_DnaG_bac"/>
</dbReference>
<dbReference type="Proteomes" id="UP000215545">
    <property type="component" value="Unassembled WGS sequence"/>
</dbReference>
<dbReference type="InterPro" id="IPR016136">
    <property type="entry name" value="DNA_helicase_N/primase_C"/>
</dbReference>
<dbReference type="PIRSF" id="PIRSF002811">
    <property type="entry name" value="DnaG"/>
    <property type="match status" value="1"/>
</dbReference>
<dbReference type="PANTHER" id="PTHR30313">
    <property type="entry name" value="DNA PRIMASE"/>
    <property type="match status" value="1"/>
</dbReference>
<keyword evidence="9" id="KW-0460">Magnesium</keyword>
<dbReference type="Pfam" id="PF08275">
    <property type="entry name" value="DNAG_N"/>
    <property type="match status" value="1"/>
</dbReference>
<dbReference type="InterPro" id="IPR036185">
    <property type="entry name" value="DNA_heli_DnaB-like_N_sf"/>
</dbReference>
<dbReference type="InterPro" id="IPR030846">
    <property type="entry name" value="DnaG_bac"/>
</dbReference>
<keyword evidence="4 12" id="KW-0548">Nucleotidyltransferase</keyword>
<sequence>MSGRIPEETIQQIKKGIDIADVIGDYVQLKKQGRNYFGLCPFHGENSPSFSVSPEKQIYHCFGCGAGGNAFTFLMEIDQIPFQEAAVKLAERASVDLHISSSESEHPTKTDEHADLYEAHELMAKFYRHLLLNTEEGSEALAYLHERGFTNEDIDRFQIGWAVPQPEFTVNVLQKRGFSAERMEAAGLIVRNEDSGRYFDRFRGRIMFPLHDQKGRVAGFSGRAFNGGQPKYLNSPETPIFHKSNLLYHFSAAKTAIKKKKQFILFEGFADVIAAVRSGFQQSVAVMGTSLTEEHIRQLKRLADQAVICYDGDKAGLNAAFKAADMLAQHDLNVKVTVLPEQLDPDEFIKQKGADAFSAYITDSSLTLMAFKMDYLKRGKNLRDDEQKFRYIEEVLTEIAGLKKAVERDHYLRRLADEFSLSLQALQEQEKALFLKKRPTQKESKAKDKEKAVPDFSQRERPIRQYPRHETAERRLIAHMLASPEIAERVRFMLEGDPFSIDEHQALFTYLLGFYEDAEEPDMASFLSVLQDEKLRRLAVDISLTTVTSDPGEEELRDYVKEIQKQHRRREIEEKKRERIEAEKRHDYLGAARILREIISLEKLLAR</sequence>
<protein>
    <recommendedName>
        <fullName evidence="12 13">DNA primase</fullName>
        <ecNumber evidence="12">2.7.7.101</ecNumber>
    </recommendedName>
</protein>
<comment type="catalytic activity">
    <reaction evidence="12">
        <text>ssDNA + n NTP = ssDNA/pppN(pN)n-1 hybrid + (n-1) diphosphate.</text>
        <dbReference type="EC" id="2.7.7.101"/>
    </reaction>
</comment>
<dbReference type="GO" id="GO:0003678">
    <property type="term" value="F:DNA helicase activity"/>
    <property type="evidence" value="ECO:0007669"/>
    <property type="project" value="InterPro"/>
</dbReference>
<evidence type="ECO:0000259" key="17">
    <source>
        <dbReference type="PROSITE" id="PS50880"/>
    </source>
</evidence>
<dbReference type="GO" id="GO:1990077">
    <property type="term" value="C:primosome complex"/>
    <property type="evidence" value="ECO:0007669"/>
    <property type="project" value="UniProtKB-KW"/>
</dbReference>
<dbReference type="InterPro" id="IPR050219">
    <property type="entry name" value="DnaG_primase"/>
</dbReference>
<evidence type="ECO:0000256" key="7">
    <source>
        <dbReference type="ARBA" id="ARBA00022771"/>
    </source>
</evidence>
<comment type="function">
    <text evidence="12 13">RNA polymerase that catalyzes the synthesis of short RNA molecules used as primers for DNA polymerase during DNA replication.</text>
</comment>
<dbReference type="RefSeq" id="WP_045851003.1">
    <property type="nucleotide sequence ID" value="NZ_FTLX01000001.1"/>
</dbReference>
<dbReference type="Pfam" id="PF01807">
    <property type="entry name" value="Zn_ribbon_DnaG"/>
    <property type="match status" value="1"/>
</dbReference>
<feature type="coiled-coil region" evidence="15">
    <location>
        <begin position="556"/>
        <end position="585"/>
    </location>
</feature>
<dbReference type="InterPro" id="IPR006171">
    <property type="entry name" value="TOPRIM_dom"/>
</dbReference>
<comment type="similarity">
    <text evidence="12 13">Belongs to the DnaG primase family.</text>
</comment>
<reference evidence="18" key="3">
    <citation type="submission" date="2017-03" db="EMBL/GenBank/DDBJ databases">
        <authorList>
            <person name="Dastager S.G."/>
            <person name="Neurgaonkar P.S."/>
            <person name="Dharne M.S."/>
        </authorList>
    </citation>
    <scope>NUCLEOTIDE SEQUENCE</scope>
    <source>
        <strain evidence="18">DSM 25145</strain>
    </source>
</reference>
<dbReference type="GO" id="GO:0003899">
    <property type="term" value="F:DNA-directed RNA polymerase activity"/>
    <property type="evidence" value="ECO:0007669"/>
    <property type="project" value="UniProtKB-UniRule"/>
</dbReference>
<dbReference type="Gene3D" id="1.10.860.10">
    <property type="entry name" value="DNAb Helicase, Chain A"/>
    <property type="match status" value="1"/>
</dbReference>
<feature type="zinc finger region" description="CHC2-type" evidence="12 14">
    <location>
        <begin position="40"/>
        <end position="64"/>
    </location>
</feature>
<dbReference type="CDD" id="cd03364">
    <property type="entry name" value="TOPRIM_DnaG_primases"/>
    <property type="match status" value="1"/>
</dbReference>
<dbReference type="EMBL" id="FTLX01000001">
    <property type="protein sequence ID" value="SIQ05990.1"/>
    <property type="molecule type" value="Genomic_DNA"/>
</dbReference>
<dbReference type="FunFam" id="3.90.980.10:FF:000001">
    <property type="entry name" value="DNA primase"/>
    <property type="match status" value="1"/>
</dbReference>
<evidence type="ECO:0000256" key="12">
    <source>
        <dbReference type="HAMAP-Rule" id="MF_00974"/>
    </source>
</evidence>
<dbReference type="NCBIfam" id="TIGR01391">
    <property type="entry name" value="dnaG"/>
    <property type="match status" value="1"/>
</dbReference>
<evidence type="ECO:0000313" key="20">
    <source>
        <dbReference type="Proteomes" id="UP000186385"/>
    </source>
</evidence>
<dbReference type="EC" id="2.7.7.101" evidence="12"/>
<evidence type="ECO:0000256" key="1">
    <source>
        <dbReference type="ARBA" id="ARBA00022478"/>
    </source>
</evidence>
<dbReference type="GO" id="GO:0003677">
    <property type="term" value="F:DNA binding"/>
    <property type="evidence" value="ECO:0007669"/>
    <property type="project" value="UniProtKB-KW"/>
</dbReference>
<dbReference type="Gene3D" id="6.10.140.360">
    <property type="match status" value="1"/>
</dbReference>
<dbReference type="Gene3D" id="3.90.980.10">
    <property type="entry name" value="DNA primase, catalytic core, N-terminal domain"/>
    <property type="match status" value="1"/>
</dbReference>
<dbReference type="SUPFAM" id="SSF57783">
    <property type="entry name" value="Zinc beta-ribbon"/>
    <property type="match status" value="1"/>
</dbReference>
<reference evidence="19 20" key="1">
    <citation type="submission" date="2017-01" db="EMBL/GenBank/DDBJ databases">
        <authorList>
            <person name="Mah S.A."/>
            <person name="Swanson W.J."/>
            <person name="Moy G.W."/>
            <person name="Vacquier V.D."/>
        </authorList>
    </citation>
    <scope>NUCLEOTIDE SEQUENCE [LARGE SCALE GENOMIC DNA]</scope>
    <source>
        <strain evidence="19 20">NIO-1016</strain>
    </source>
</reference>
<comment type="cofactor">
    <cofactor evidence="12 13 14">
        <name>Zn(2+)</name>
        <dbReference type="ChEBI" id="CHEBI:29105"/>
    </cofactor>
    <text evidence="12 13 14">Binds 1 zinc ion per monomer.</text>
</comment>
<dbReference type="Gene3D" id="3.40.1360.10">
    <property type="match status" value="1"/>
</dbReference>
<dbReference type="InterPro" id="IPR007693">
    <property type="entry name" value="DNA_helicase_DnaB-like_N"/>
</dbReference>
<dbReference type="FunFam" id="3.90.580.10:FF:000001">
    <property type="entry name" value="DNA primase"/>
    <property type="match status" value="1"/>
</dbReference>
<proteinExistence type="inferred from homology"/>
<keyword evidence="3 12" id="KW-0808">Transferase</keyword>
<evidence type="ECO:0000313" key="18">
    <source>
        <dbReference type="EMBL" id="OXS80433.1"/>
    </source>
</evidence>
<evidence type="ECO:0000256" key="8">
    <source>
        <dbReference type="ARBA" id="ARBA00022833"/>
    </source>
</evidence>
<keyword evidence="21" id="KW-1185">Reference proteome</keyword>
<dbReference type="SMART" id="SM00493">
    <property type="entry name" value="TOPRIM"/>
    <property type="match status" value="1"/>
</dbReference>
<feature type="domain" description="Toprim" evidence="17">
    <location>
        <begin position="261"/>
        <end position="344"/>
    </location>
</feature>
<evidence type="ECO:0000256" key="2">
    <source>
        <dbReference type="ARBA" id="ARBA00022515"/>
    </source>
</evidence>
<feature type="compositionally biased region" description="Basic and acidic residues" evidence="16">
    <location>
        <begin position="440"/>
        <end position="456"/>
    </location>
</feature>
<evidence type="ECO:0000256" key="4">
    <source>
        <dbReference type="ARBA" id="ARBA00022695"/>
    </source>
</evidence>
<evidence type="ECO:0000256" key="10">
    <source>
        <dbReference type="ARBA" id="ARBA00023125"/>
    </source>
</evidence>
<keyword evidence="5 12" id="KW-0235">DNA replication</keyword>
<dbReference type="HAMAP" id="MF_00974">
    <property type="entry name" value="DNA_primase_DnaG"/>
    <property type="match status" value="1"/>
</dbReference>
<evidence type="ECO:0000313" key="19">
    <source>
        <dbReference type="EMBL" id="SIQ05990.1"/>
    </source>
</evidence>
<dbReference type="OrthoDB" id="9803773at2"/>
<dbReference type="STRING" id="1017273.SAMN05443094_101587"/>
<evidence type="ECO:0000256" key="13">
    <source>
        <dbReference type="PIRNR" id="PIRNR002811"/>
    </source>
</evidence>
<evidence type="ECO:0000256" key="15">
    <source>
        <dbReference type="SAM" id="Coils"/>
    </source>
</evidence>
<keyword evidence="15" id="KW-0175">Coiled coil</keyword>
<dbReference type="InterPro" id="IPR006295">
    <property type="entry name" value="DNA_primase_DnaG"/>
</dbReference>
<dbReference type="InterPro" id="IPR036977">
    <property type="entry name" value="DNA_primase_Znf_CHC2"/>
</dbReference>
<evidence type="ECO:0000256" key="6">
    <source>
        <dbReference type="ARBA" id="ARBA00022723"/>
    </source>
</evidence>
<dbReference type="GO" id="GO:0005524">
    <property type="term" value="F:ATP binding"/>
    <property type="evidence" value="ECO:0007669"/>
    <property type="project" value="InterPro"/>
</dbReference>
<evidence type="ECO:0000256" key="5">
    <source>
        <dbReference type="ARBA" id="ARBA00022705"/>
    </source>
</evidence>
<dbReference type="GO" id="GO:0005737">
    <property type="term" value="C:cytoplasm"/>
    <property type="evidence" value="ECO:0007669"/>
    <property type="project" value="TreeGrafter"/>
</dbReference>
<comment type="subunit">
    <text evidence="12">Monomer. Interacts with DnaB.</text>
</comment>
<dbReference type="Proteomes" id="UP000186385">
    <property type="component" value="Unassembled WGS sequence"/>
</dbReference>
<dbReference type="GO" id="GO:0008270">
    <property type="term" value="F:zinc ion binding"/>
    <property type="evidence" value="ECO:0007669"/>
    <property type="project" value="UniProtKB-UniRule"/>
</dbReference>
<dbReference type="PANTHER" id="PTHR30313:SF2">
    <property type="entry name" value="DNA PRIMASE"/>
    <property type="match status" value="1"/>
</dbReference>
<keyword evidence="11 12" id="KW-0804">Transcription</keyword>
<evidence type="ECO:0000256" key="9">
    <source>
        <dbReference type="ARBA" id="ARBA00022842"/>
    </source>
</evidence>
<organism evidence="19 20">
    <name type="scientific">Domibacillus enclensis</name>
    <dbReference type="NCBI Taxonomy" id="1017273"/>
    <lineage>
        <taxon>Bacteria</taxon>
        <taxon>Bacillati</taxon>
        <taxon>Bacillota</taxon>
        <taxon>Bacilli</taxon>
        <taxon>Bacillales</taxon>
        <taxon>Bacillaceae</taxon>
        <taxon>Domibacillus</taxon>
    </lineage>
</organism>